<keyword evidence="6 8" id="KW-0472">Membrane</keyword>
<feature type="region of interest" description="Disordered" evidence="7">
    <location>
        <begin position="523"/>
        <end position="559"/>
    </location>
</feature>
<feature type="compositionally biased region" description="Acidic residues" evidence="7">
    <location>
        <begin position="597"/>
        <end position="606"/>
    </location>
</feature>
<evidence type="ECO:0000256" key="8">
    <source>
        <dbReference type="SAM" id="Phobius"/>
    </source>
</evidence>
<dbReference type="EMBL" id="JAWJWF010000046">
    <property type="protein sequence ID" value="KAK6624531.1"/>
    <property type="molecule type" value="Genomic_DNA"/>
</dbReference>
<dbReference type="PANTHER" id="PTHR21723:SF3">
    <property type="entry name" value="PROTEIN RIC-3"/>
    <property type="match status" value="1"/>
</dbReference>
<feature type="compositionally biased region" description="Basic and acidic residues" evidence="7">
    <location>
        <begin position="542"/>
        <end position="551"/>
    </location>
</feature>
<evidence type="ECO:0000313" key="10">
    <source>
        <dbReference type="EMBL" id="KAK6624531.1"/>
    </source>
</evidence>
<dbReference type="Pfam" id="PF15361">
    <property type="entry name" value="RIC3"/>
    <property type="match status" value="1"/>
</dbReference>
<accession>A0ABR1APX5</accession>
<proteinExistence type="inferred from homology"/>
<comment type="caution">
    <text evidence="10">The sequence shown here is derived from an EMBL/GenBank/DDBJ whole genome shotgun (WGS) entry which is preliminary data.</text>
</comment>
<evidence type="ECO:0000256" key="6">
    <source>
        <dbReference type="ARBA" id="ARBA00023136"/>
    </source>
</evidence>
<keyword evidence="11" id="KW-1185">Reference proteome</keyword>
<dbReference type="InterPro" id="IPR026160">
    <property type="entry name" value="Ric3"/>
</dbReference>
<reference evidence="10 11" key="1">
    <citation type="submission" date="2023-09" db="EMBL/GenBank/DDBJ databases">
        <title>Genomes of two closely related lineages of the louse Polyplax serrata with different host specificities.</title>
        <authorList>
            <person name="Martinu J."/>
            <person name="Tarabai H."/>
            <person name="Stefka J."/>
            <person name="Hypsa V."/>
        </authorList>
    </citation>
    <scope>NUCLEOTIDE SEQUENCE [LARGE SCALE GENOMIC DNA]</scope>
    <source>
        <strain evidence="10">98ZLc_SE</strain>
    </source>
</reference>
<dbReference type="PANTHER" id="PTHR21723">
    <property type="entry name" value="RESISTANCE TO INHIBITORS OF CHOLINESTERASE PROTEIN 3 RIC3"/>
    <property type="match status" value="1"/>
</dbReference>
<evidence type="ECO:0000259" key="9">
    <source>
        <dbReference type="Pfam" id="PF15361"/>
    </source>
</evidence>
<dbReference type="InterPro" id="IPR032763">
    <property type="entry name" value="RIC3_N"/>
</dbReference>
<feature type="transmembrane region" description="Helical" evidence="8">
    <location>
        <begin position="240"/>
        <end position="258"/>
    </location>
</feature>
<feature type="compositionally biased region" description="Pro residues" evidence="7">
    <location>
        <begin position="213"/>
        <end position="226"/>
    </location>
</feature>
<keyword evidence="5 8" id="KW-1133">Transmembrane helix</keyword>
<feature type="compositionally biased region" description="Acidic residues" evidence="7">
    <location>
        <begin position="676"/>
        <end position="689"/>
    </location>
</feature>
<feature type="region of interest" description="Disordered" evidence="7">
    <location>
        <begin position="573"/>
        <end position="689"/>
    </location>
</feature>
<name>A0ABR1APX5_POLSC</name>
<evidence type="ECO:0000256" key="7">
    <source>
        <dbReference type="SAM" id="MobiDB-lite"/>
    </source>
</evidence>
<gene>
    <name evidence="10" type="ORF">RUM44_011390</name>
</gene>
<feature type="region of interest" description="Disordered" evidence="7">
    <location>
        <begin position="192"/>
        <end position="226"/>
    </location>
</feature>
<feature type="domain" description="Resistance to inhibitors of cholinesterase protein 3 N-terminal" evidence="9">
    <location>
        <begin position="205"/>
        <end position="348"/>
    </location>
</feature>
<sequence>MANIEFGTGKTVVILSIVAACFAVLWPKIFYPMLTSNKKSDPDNLNGCCDVLFETDINAFKIMTEMCGTILDRPEYFNPRLSHDFQEGKLNKEIISTCRKEVMNMCGIDIAEFLNKKEKLGQSYRQMLDEIRSFNISICLRENFGIKPGLIGAPRRMRIWGPTVTQRHLRQERPLHLHPEMLHPALREKGRAIPQSHGTPKLAVEKDKSGRPLPVPGTRPPMGGPGHVVPPPKVGGTISVVMPLYTIGIVIFFMYTVMKVFMKKTNGNDEFKDFHSDPEFRRVVFSEHYQNGSTASAEKNGTASKEKQIPAPEIWKSPTDGSTRLGDDEIDHLRKRLEETEKAMERIVAQMDTVPAELLTKTSKLGIKFRNRPSEAKNDLEEVCNKDVSQGYEKEPSQTEQVDTFNSNRNNTAGPRRDFDSDEMKPKVKVMGLEMMAECEGGQKWNRPVTPNLGVGGHGRTTPPIPPPDSPEPQNIFLEGALPQQSQLLVSDSKTQAFTLSEDGEPEPPVILSSKMTLSLINVDPSLEDEREDQFRQVPLTRRADGNRDEDQLGTADSTLLDIDSELLNDSGQIECDEEVEKKEDVATVNNYKKMDDEDDEDEEDASSNFTTATGRIESGSGFDLEDTTADLSTLEVLDSTENLEDLQNHDSLMRNENSEELETLDDDRHQRHDQTEEEEEEEDDEEEK</sequence>
<comment type="similarity">
    <text evidence="2">Belongs to the ric-3 family.</text>
</comment>
<evidence type="ECO:0000256" key="1">
    <source>
        <dbReference type="ARBA" id="ARBA00004586"/>
    </source>
</evidence>
<keyword evidence="4" id="KW-0256">Endoplasmic reticulum</keyword>
<evidence type="ECO:0000313" key="11">
    <source>
        <dbReference type="Proteomes" id="UP001359485"/>
    </source>
</evidence>
<evidence type="ECO:0000256" key="4">
    <source>
        <dbReference type="ARBA" id="ARBA00022824"/>
    </source>
</evidence>
<evidence type="ECO:0000256" key="5">
    <source>
        <dbReference type="ARBA" id="ARBA00022989"/>
    </source>
</evidence>
<evidence type="ECO:0000256" key="2">
    <source>
        <dbReference type="ARBA" id="ARBA00008538"/>
    </source>
</evidence>
<dbReference type="Proteomes" id="UP001359485">
    <property type="component" value="Unassembled WGS sequence"/>
</dbReference>
<organism evidence="10 11">
    <name type="scientific">Polyplax serrata</name>
    <name type="common">Common mouse louse</name>
    <dbReference type="NCBI Taxonomy" id="468196"/>
    <lineage>
        <taxon>Eukaryota</taxon>
        <taxon>Metazoa</taxon>
        <taxon>Ecdysozoa</taxon>
        <taxon>Arthropoda</taxon>
        <taxon>Hexapoda</taxon>
        <taxon>Insecta</taxon>
        <taxon>Pterygota</taxon>
        <taxon>Neoptera</taxon>
        <taxon>Paraneoptera</taxon>
        <taxon>Psocodea</taxon>
        <taxon>Troctomorpha</taxon>
        <taxon>Phthiraptera</taxon>
        <taxon>Anoplura</taxon>
        <taxon>Polyplacidae</taxon>
        <taxon>Polyplax</taxon>
    </lineage>
</organism>
<evidence type="ECO:0000256" key="3">
    <source>
        <dbReference type="ARBA" id="ARBA00022692"/>
    </source>
</evidence>
<keyword evidence="3 8" id="KW-0812">Transmembrane</keyword>
<feature type="compositionally biased region" description="Polar residues" evidence="7">
    <location>
        <begin position="398"/>
        <end position="413"/>
    </location>
</feature>
<feature type="region of interest" description="Disordered" evidence="7">
    <location>
        <begin position="455"/>
        <end position="475"/>
    </location>
</feature>
<comment type="subcellular location">
    <subcellularLocation>
        <location evidence="1">Endoplasmic reticulum membrane</location>
    </subcellularLocation>
</comment>
<feature type="compositionally biased region" description="Basic and acidic residues" evidence="7">
    <location>
        <begin position="647"/>
        <end position="658"/>
    </location>
</feature>
<protein>
    <recommendedName>
        <fullName evidence="9">Resistance to inhibitors of cholinesterase protein 3 N-terminal domain-containing protein</fullName>
    </recommendedName>
</protein>
<feature type="transmembrane region" description="Helical" evidence="8">
    <location>
        <begin position="12"/>
        <end position="31"/>
    </location>
</feature>
<feature type="region of interest" description="Disordered" evidence="7">
    <location>
        <begin position="388"/>
        <end position="422"/>
    </location>
</feature>